<gene>
    <name evidence="1" type="ORF">V4D30_09955</name>
</gene>
<sequence length="216" mass="25691">MYHVLILHFDDTYFYQRNLRKKAFVEIDLRFLKETKFMCPQERLKFIEERIPLHHSLITFIGKGDYHYISFLFLKRIREYFALVVIDNHLDMRASNEDIIRCDSWIYRAGFIKNLKEIFYINSSNIETTPCFMLPVYLSIDKDIIDKKYLNTNWTQGKVTPQQLFNFISKINLITKIIGVDICGEPQLDMEELRKSEAINLSIVEILQSLSMKKSA</sequence>
<dbReference type="KEGG" id="taut:V4D30_09955"/>
<dbReference type="EMBL" id="CP144373">
    <property type="protein sequence ID" value="XCH46657.1"/>
    <property type="molecule type" value="Genomic_DNA"/>
</dbReference>
<dbReference type="AlphaFoldDB" id="A0AAU8GWS5"/>
<evidence type="ECO:0008006" key="2">
    <source>
        <dbReference type="Google" id="ProtNLM"/>
    </source>
</evidence>
<dbReference type="SUPFAM" id="SSF52768">
    <property type="entry name" value="Arginase/deacetylase"/>
    <property type="match status" value="1"/>
</dbReference>
<proteinExistence type="predicted"/>
<dbReference type="RefSeq" id="WP_353684183.1">
    <property type="nucleotide sequence ID" value="NZ_CP144373.1"/>
</dbReference>
<accession>A0AAU8GWS5</accession>
<dbReference type="InterPro" id="IPR023696">
    <property type="entry name" value="Ureohydrolase_dom_sf"/>
</dbReference>
<evidence type="ECO:0000313" key="1">
    <source>
        <dbReference type="EMBL" id="XCH46657.1"/>
    </source>
</evidence>
<name>A0AAU8GWS5_9BACT</name>
<reference evidence="1" key="1">
    <citation type="submission" date="2024-01" db="EMBL/GenBank/DDBJ databases">
        <title>The first autotrophic representatives of the genus Thermodesulfovibrio.</title>
        <authorList>
            <person name="Maltseva A.I."/>
            <person name="Elcheninov A.G."/>
            <person name="Kublanov I.V."/>
            <person name="Lebedinsky A.V."/>
            <person name="Frolov E.N."/>
        </authorList>
    </citation>
    <scope>NUCLEOTIDE SEQUENCE</scope>
    <source>
        <strain evidence="1">3907-1M</strain>
    </source>
</reference>
<protein>
    <recommendedName>
        <fullName evidence="2">Arginase</fullName>
    </recommendedName>
</protein>
<organism evidence="1">
    <name type="scientific">Thermodesulfovibrio autotrophicus</name>
    <dbReference type="NCBI Taxonomy" id="3118333"/>
    <lineage>
        <taxon>Bacteria</taxon>
        <taxon>Pseudomonadati</taxon>
        <taxon>Nitrospirota</taxon>
        <taxon>Thermodesulfovibrionia</taxon>
        <taxon>Thermodesulfovibrionales</taxon>
        <taxon>Thermodesulfovibrionaceae</taxon>
        <taxon>Thermodesulfovibrio</taxon>
    </lineage>
</organism>
<dbReference type="Gene3D" id="3.40.800.10">
    <property type="entry name" value="Ureohydrolase domain"/>
    <property type="match status" value="1"/>
</dbReference>